<dbReference type="PANTHER" id="PTHR24131">
    <property type="entry name" value="APOPTOSIS-STIMULATING OF P53 PROTEIN"/>
    <property type="match status" value="1"/>
</dbReference>
<keyword evidence="6" id="KW-0175">Coiled coil</keyword>
<feature type="region of interest" description="Disordered" evidence="7">
    <location>
        <begin position="503"/>
        <end position="540"/>
    </location>
</feature>
<evidence type="ECO:0000313" key="9">
    <source>
        <dbReference type="EMBL" id="EKC27691.1"/>
    </source>
</evidence>
<dbReference type="CDD" id="cd16125">
    <property type="entry name" value="RA_ASPP1_2"/>
    <property type="match status" value="1"/>
</dbReference>
<dbReference type="AlphaFoldDB" id="K1R1T2"/>
<dbReference type="SUPFAM" id="SSF48403">
    <property type="entry name" value="Ankyrin repeat"/>
    <property type="match status" value="1"/>
</dbReference>
<evidence type="ECO:0000256" key="2">
    <source>
        <dbReference type="ARBA" id="ARBA00022703"/>
    </source>
</evidence>
<dbReference type="PROSITE" id="PS50088">
    <property type="entry name" value="ANK_REPEAT"/>
    <property type="match status" value="1"/>
</dbReference>
<feature type="compositionally biased region" description="Low complexity" evidence="7">
    <location>
        <begin position="701"/>
        <end position="713"/>
    </location>
</feature>
<organism evidence="9">
    <name type="scientific">Magallana gigas</name>
    <name type="common">Pacific oyster</name>
    <name type="synonym">Crassostrea gigas</name>
    <dbReference type="NCBI Taxonomy" id="29159"/>
    <lineage>
        <taxon>Eukaryota</taxon>
        <taxon>Metazoa</taxon>
        <taxon>Spiralia</taxon>
        <taxon>Lophotrochozoa</taxon>
        <taxon>Mollusca</taxon>
        <taxon>Bivalvia</taxon>
        <taxon>Autobranchia</taxon>
        <taxon>Pteriomorphia</taxon>
        <taxon>Ostreida</taxon>
        <taxon>Ostreoidea</taxon>
        <taxon>Ostreidae</taxon>
        <taxon>Magallana</taxon>
    </lineage>
</organism>
<dbReference type="InterPro" id="IPR047163">
    <property type="entry name" value="ASPP1/2"/>
</dbReference>
<dbReference type="Gene3D" id="3.10.20.90">
    <property type="entry name" value="Phosphatidylinositol 3-kinase Catalytic Subunit, Chain A, domain 1"/>
    <property type="match status" value="1"/>
</dbReference>
<feature type="compositionally biased region" description="Polar residues" evidence="7">
    <location>
        <begin position="772"/>
        <end position="784"/>
    </location>
</feature>
<accession>K1R1T2</accession>
<feature type="compositionally biased region" description="Basic residues" evidence="7">
    <location>
        <begin position="898"/>
        <end position="907"/>
    </location>
</feature>
<reference evidence="9" key="1">
    <citation type="journal article" date="2012" name="Nature">
        <title>The oyster genome reveals stress adaptation and complexity of shell formation.</title>
        <authorList>
            <person name="Zhang G."/>
            <person name="Fang X."/>
            <person name="Guo X."/>
            <person name="Li L."/>
            <person name="Luo R."/>
            <person name="Xu F."/>
            <person name="Yang P."/>
            <person name="Zhang L."/>
            <person name="Wang X."/>
            <person name="Qi H."/>
            <person name="Xiong Z."/>
            <person name="Que H."/>
            <person name="Xie Y."/>
            <person name="Holland P.W."/>
            <person name="Paps J."/>
            <person name="Zhu Y."/>
            <person name="Wu F."/>
            <person name="Chen Y."/>
            <person name="Wang J."/>
            <person name="Peng C."/>
            <person name="Meng J."/>
            <person name="Yang L."/>
            <person name="Liu J."/>
            <person name="Wen B."/>
            <person name="Zhang N."/>
            <person name="Huang Z."/>
            <person name="Zhu Q."/>
            <person name="Feng Y."/>
            <person name="Mount A."/>
            <person name="Hedgecock D."/>
            <person name="Xu Z."/>
            <person name="Liu Y."/>
            <person name="Domazet-Loso T."/>
            <person name="Du Y."/>
            <person name="Sun X."/>
            <person name="Zhang S."/>
            <person name="Liu B."/>
            <person name="Cheng P."/>
            <person name="Jiang X."/>
            <person name="Li J."/>
            <person name="Fan D."/>
            <person name="Wang W."/>
            <person name="Fu W."/>
            <person name="Wang T."/>
            <person name="Wang B."/>
            <person name="Zhang J."/>
            <person name="Peng Z."/>
            <person name="Li Y."/>
            <person name="Li N."/>
            <person name="Wang J."/>
            <person name="Chen M."/>
            <person name="He Y."/>
            <person name="Tan F."/>
            <person name="Song X."/>
            <person name="Zheng Q."/>
            <person name="Huang R."/>
            <person name="Yang H."/>
            <person name="Du X."/>
            <person name="Chen L."/>
            <person name="Yang M."/>
            <person name="Gaffney P.M."/>
            <person name="Wang S."/>
            <person name="Luo L."/>
            <person name="She Z."/>
            <person name="Ming Y."/>
            <person name="Huang W."/>
            <person name="Zhang S."/>
            <person name="Huang B."/>
            <person name="Zhang Y."/>
            <person name="Qu T."/>
            <person name="Ni P."/>
            <person name="Miao G."/>
            <person name="Wang J."/>
            <person name="Wang Q."/>
            <person name="Steinberg C.E."/>
            <person name="Wang H."/>
            <person name="Li N."/>
            <person name="Qian L."/>
            <person name="Zhang G."/>
            <person name="Li Y."/>
            <person name="Yang H."/>
            <person name="Liu X."/>
            <person name="Wang J."/>
            <person name="Yin Y."/>
            <person name="Wang J."/>
        </authorList>
    </citation>
    <scope>NUCLEOTIDE SEQUENCE [LARGE SCALE GENOMIC DNA]</scope>
    <source>
        <strain evidence="9">05x7-T-G4-1.051#20</strain>
    </source>
</reference>
<dbReference type="GO" id="GO:0005634">
    <property type="term" value="C:nucleus"/>
    <property type="evidence" value="ECO:0007669"/>
    <property type="project" value="UniProtKB-SubCell"/>
</dbReference>
<evidence type="ECO:0000259" key="8">
    <source>
        <dbReference type="Pfam" id="PF21712"/>
    </source>
</evidence>
<evidence type="ECO:0000256" key="1">
    <source>
        <dbReference type="ARBA" id="ARBA00004123"/>
    </source>
</evidence>
<dbReference type="InterPro" id="IPR029071">
    <property type="entry name" value="Ubiquitin-like_domsf"/>
</dbReference>
<dbReference type="SMART" id="SM00248">
    <property type="entry name" value="ANK"/>
    <property type="match status" value="1"/>
</dbReference>
<keyword evidence="2" id="KW-0053">Apoptosis</keyword>
<dbReference type="EMBL" id="JH817588">
    <property type="protein sequence ID" value="EKC27691.1"/>
    <property type="molecule type" value="Genomic_DNA"/>
</dbReference>
<feature type="compositionally biased region" description="Polar residues" evidence="7">
    <location>
        <begin position="569"/>
        <end position="592"/>
    </location>
</feature>
<sequence>MYFAVFSKPESPKDSKHIILKVYSSDDSEKCYEVPVTPETICQDVVACVSTEDSSYLVQLWNGQEKALDPNENLYAILRGWENFREEVKFIVRDHIPPAIPPYPPEELLSPYQTQSHPHPEELSHSPTDLHLGHPNGHHHVVYVDGYSSEGGAYSDPEPTQRWNLGGDRSIYDRWAVPVPPQDLHSGAVSDSQAPDNNYVGISVKGAFLYVENGFDLLHLVTGQRAQQRNGVGDIVPSPVNGILCRKEVYKMTQAVNYQLAPLQGSSYTVACFEEIKNMASHFSYDSGEEDWDIRSLQFVNSQLEKYLNMLPGGVDLTLSELQDMAARQQQQIENQQQVLVAKEQRLKYLKQQDQRQQHIVAEGDRLKKLRDRVESQEMKLKKLRALRGEVDKHRNTNGTLNTELESVKALFTEKEKELVMAVAKVEEMTRQLEAIRNDRSSAKNGTQNPAALELEKLRKELMIRNKLNEQQNSKLNKHREMLNQRKEEISKMDNRIHELQERLKKKRAQQAEQRKNLDNKKLDANHNPRPSNVAQVEPYIQLRKSPDAIHNEADLKSNFAKQDPKYQTLPSNAKLTSPTKSDSEQNNNNIHNKQEPKPPERPPRLDTGNSNGPVTSSQVSESVIKAAQRYQPAVSASSGHPVKPPPPPRSANTGLTYFTPRPYGSTYSSSVLANRAQNQGLASGPTINVQEEIRQGGSGQSSPASSEGSQNGRNDQTKEHNNTSQSNGAPSSRRLPPPPPTNTKDIPPQSKSEDQVDSSRPVRKPQEDSNVRTSNVNGPNVNSVKPVDSNGANNPVKTINFASKNQIANTYMGRLRPDALQKYQKNMDMLYKNLARGDEAEKAQQEKSENDKNRAQSGQKPAVSEPASQQPHNLDHIHSFNPSGHQYPDLTSDKISHNRPAKKIHRRPSDSSDSEEMVRLLHKHVDRHDKNHILNNTQATSFIGGVPEDVPVDSMGNLVEDFEKEEDKNDQPLSSPEVVNTEVVPRKKTNLRTKHSRSSGNRVSFDPLALLLDASLEGEVEMVKRCASQVTNVSEPNDEGITALHNAICAGHYEIVTFLVEFGCDVNSPDSDGCYIHEYYRKSEVKTVESCEPSLVLFLQCYASTK</sequence>
<dbReference type="GO" id="GO:0042981">
    <property type="term" value="P:regulation of apoptotic process"/>
    <property type="evidence" value="ECO:0007669"/>
    <property type="project" value="InterPro"/>
</dbReference>
<feature type="region of interest" description="Disordered" evidence="7">
    <location>
        <begin position="839"/>
        <end position="917"/>
    </location>
</feature>
<keyword evidence="3" id="KW-0677">Repeat</keyword>
<feature type="compositionally biased region" description="Basic and acidic residues" evidence="7">
    <location>
        <begin position="593"/>
        <end position="605"/>
    </location>
</feature>
<comment type="subcellular location">
    <subcellularLocation>
        <location evidence="1">Nucleus</location>
    </subcellularLocation>
</comment>
<dbReference type="InterPro" id="IPR048945">
    <property type="entry name" value="RASSF8/10_RA"/>
</dbReference>
<proteinExistence type="predicted"/>
<dbReference type="SUPFAM" id="SSF54236">
    <property type="entry name" value="Ubiquitin-like"/>
    <property type="match status" value="1"/>
</dbReference>
<dbReference type="Pfam" id="PF21712">
    <property type="entry name" value="RASSF8-10_RA"/>
    <property type="match status" value="1"/>
</dbReference>
<dbReference type="Pfam" id="PF12796">
    <property type="entry name" value="Ank_2"/>
    <property type="match status" value="1"/>
</dbReference>
<feature type="compositionally biased region" description="Polar residues" evidence="7">
    <location>
        <begin position="608"/>
        <end position="622"/>
    </location>
</feature>
<dbReference type="PANTHER" id="PTHR24131:SF10">
    <property type="entry name" value="ANKYRIN-REPEAT, SH3-DOMAIN, AND PROLINE-RICH-REGION CONTAINING PROTEIN, ISOFORM B"/>
    <property type="match status" value="1"/>
</dbReference>
<dbReference type="PROSITE" id="PS50297">
    <property type="entry name" value="ANK_REP_REGION"/>
    <property type="match status" value="1"/>
</dbReference>
<feature type="domain" description="Ras association" evidence="8">
    <location>
        <begin position="18"/>
        <end position="93"/>
    </location>
</feature>
<evidence type="ECO:0000256" key="4">
    <source>
        <dbReference type="ARBA" id="ARBA00023043"/>
    </source>
</evidence>
<dbReference type="HOGENOM" id="CLU_282327_0_0_1"/>
<feature type="coiled-coil region" evidence="6">
    <location>
        <begin position="319"/>
        <end position="387"/>
    </location>
</feature>
<feature type="region of interest" description="Disordered" evidence="7">
    <location>
        <begin position="559"/>
        <end position="659"/>
    </location>
</feature>
<evidence type="ECO:0000256" key="5">
    <source>
        <dbReference type="ARBA" id="ARBA00023242"/>
    </source>
</evidence>
<name>K1R1T2_MAGGI</name>
<feature type="compositionally biased region" description="Basic and acidic residues" evidence="7">
    <location>
        <begin position="839"/>
        <end position="855"/>
    </location>
</feature>
<evidence type="ECO:0000256" key="3">
    <source>
        <dbReference type="ARBA" id="ARBA00022737"/>
    </source>
</evidence>
<evidence type="ECO:0000256" key="7">
    <source>
        <dbReference type="SAM" id="MobiDB-lite"/>
    </source>
</evidence>
<evidence type="ECO:0000256" key="6">
    <source>
        <dbReference type="SAM" id="Coils"/>
    </source>
</evidence>
<dbReference type="InParanoid" id="K1R1T2"/>
<keyword evidence="4" id="KW-0040">ANK repeat</keyword>
<dbReference type="GO" id="GO:0006915">
    <property type="term" value="P:apoptotic process"/>
    <property type="evidence" value="ECO:0007669"/>
    <property type="project" value="UniProtKB-KW"/>
</dbReference>
<feature type="compositionally biased region" description="Basic and acidic residues" evidence="7">
    <location>
        <begin position="513"/>
        <end position="527"/>
    </location>
</feature>
<keyword evidence="5" id="KW-0539">Nucleus</keyword>
<dbReference type="InterPro" id="IPR036770">
    <property type="entry name" value="Ankyrin_rpt-contain_sf"/>
</dbReference>
<feature type="region of interest" description="Disordered" evidence="7">
    <location>
        <begin position="102"/>
        <end position="135"/>
    </location>
</feature>
<dbReference type="Gene3D" id="1.25.40.20">
    <property type="entry name" value="Ankyrin repeat-containing domain"/>
    <property type="match status" value="1"/>
</dbReference>
<protein>
    <submittedName>
        <fullName evidence="9">Apoptosis-stimulating of p53 protein 1</fullName>
    </submittedName>
</protein>
<feature type="region of interest" description="Disordered" evidence="7">
    <location>
        <begin position="695"/>
        <end position="798"/>
    </location>
</feature>
<gene>
    <name evidence="9" type="ORF">CGI_10013846</name>
</gene>
<dbReference type="GO" id="GO:0002039">
    <property type="term" value="F:p53 binding"/>
    <property type="evidence" value="ECO:0007669"/>
    <property type="project" value="InterPro"/>
</dbReference>
<dbReference type="InterPro" id="IPR002110">
    <property type="entry name" value="Ankyrin_rpt"/>
</dbReference>